<evidence type="ECO:0000313" key="2">
    <source>
        <dbReference type="EMBL" id="MDX8146046.1"/>
    </source>
</evidence>
<keyword evidence="3" id="KW-1185">Reference proteome</keyword>
<dbReference type="EMBL" id="JAXAVU010000011">
    <property type="protein sequence ID" value="MDX8146046.1"/>
    <property type="molecule type" value="Genomic_DNA"/>
</dbReference>
<reference evidence="2 3" key="1">
    <citation type="submission" date="2023-11" db="EMBL/GenBank/DDBJ databases">
        <title>Lentzea sokolovensis, sp. nov., Lentzea kristufkii, sp. nov., and Lentzea miocenensis, sp. nov., rare actinobacteria from Sokolov Coal Basin, Miocene lacustrine sediment, Czech Republic.</title>
        <authorList>
            <person name="Lara A."/>
            <person name="Kotroba L."/>
            <person name="Nouioui I."/>
            <person name="Neumann-Schaal M."/>
            <person name="Mast Y."/>
            <person name="Chronakova A."/>
        </authorList>
    </citation>
    <scope>NUCLEOTIDE SEQUENCE [LARGE SCALE GENOMIC DNA]</scope>
    <source>
        <strain evidence="2 3">BCCO 10_0061</strain>
    </source>
</reference>
<evidence type="ECO:0000256" key="1">
    <source>
        <dbReference type="SAM" id="MobiDB-lite"/>
    </source>
</evidence>
<protein>
    <submittedName>
        <fullName evidence="2">Uncharacterized protein</fullName>
    </submittedName>
</protein>
<feature type="region of interest" description="Disordered" evidence="1">
    <location>
        <begin position="1"/>
        <end position="21"/>
    </location>
</feature>
<evidence type="ECO:0000313" key="3">
    <source>
        <dbReference type="Proteomes" id="UP001285352"/>
    </source>
</evidence>
<organism evidence="2 3">
    <name type="scientific">Lentzea sokolovensis</name>
    <dbReference type="NCBI Taxonomy" id="3095429"/>
    <lineage>
        <taxon>Bacteria</taxon>
        <taxon>Bacillati</taxon>
        <taxon>Actinomycetota</taxon>
        <taxon>Actinomycetes</taxon>
        <taxon>Pseudonocardiales</taxon>
        <taxon>Pseudonocardiaceae</taxon>
        <taxon>Lentzea</taxon>
    </lineage>
</organism>
<accession>A0ABU4V2M6</accession>
<proteinExistence type="predicted"/>
<dbReference type="Proteomes" id="UP001285352">
    <property type="component" value="Unassembled WGS sequence"/>
</dbReference>
<dbReference type="RefSeq" id="WP_319978146.1">
    <property type="nucleotide sequence ID" value="NZ_JAXAVU010000011.1"/>
</dbReference>
<name>A0ABU4V2M6_9PSEU</name>
<comment type="caution">
    <text evidence="2">The sequence shown here is derived from an EMBL/GenBank/DDBJ whole genome shotgun (WGS) entry which is preliminary data.</text>
</comment>
<sequence>MSPGEGEQTRSDVPVGSPAEAAHFGSRCERLFCHQMPVPRRPTSISTTAPMVGHGQG</sequence>
<gene>
    <name evidence="2" type="ORF">SK854_28320</name>
</gene>